<dbReference type="GO" id="GO:0005789">
    <property type="term" value="C:endoplasmic reticulum membrane"/>
    <property type="evidence" value="ECO:0007669"/>
    <property type="project" value="UniProtKB-SubCell"/>
</dbReference>
<evidence type="ECO:0000256" key="11">
    <source>
        <dbReference type="ARBA" id="ARBA00023004"/>
    </source>
</evidence>
<comment type="function">
    <text evidence="2">May be involved in the metabolism of insect hormones and in the breakdown of synthetic insecticides.</text>
</comment>
<comment type="similarity">
    <text evidence="5 15">Belongs to the cytochrome P450 family.</text>
</comment>
<dbReference type="GO" id="GO:0006082">
    <property type="term" value="P:organic acid metabolic process"/>
    <property type="evidence" value="ECO:0007669"/>
    <property type="project" value="TreeGrafter"/>
</dbReference>
<dbReference type="Pfam" id="PF00067">
    <property type="entry name" value="p450"/>
    <property type="match status" value="1"/>
</dbReference>
<evidence type="ECO:0000256" key="12">
    <source>
        <dbReference type="ARBA" id="ARBA00023033"/>
    </source>
</evidence>
<evidence type="ECO:0000313" key="16">
    <source>
        <dbReference type="EMBL" id="KAG8196169.1"/>
    </source>
</evidence>
<dbReference type="PANTHER" id="PTHR24300">
    <property type="entry name" value="CYTOCHROME P450 508A4-RELATED"/>
    <property type="match status" value="1"/>
</dbReference>
<dbReference type="AlphaFoldDB" id="A0AAV6VHK1"/>
<keyword evidence="11 14" id="KW-0408">Iron</keyword>
<comment type="caution">
    <text evidence="16">The sequence shown here is derived from an EMBL/GenBank/DDBJ whole genome shotgun (WGS) entry which is preliminary data.</text>
</comment>
<keyword evidence="13" id="KW-0472">Membrane</keyword>
<evidence type="ECO:0008006" key="18">
    <source>
        <dbReference type="Google" id="ProtNLM"/>
    </source>
</evidence>
<proteinExistence type="inferred from homology"/>
<accession>A0AAV6VHK1</accession>
<evidence type="ECO:0000256" key="15">
    <source>
        <dbReference type="RuleBase" id="RU000461"/>
    </source>
</evidence>
<dbReference type="Gene3D" id="1.10.630.10">
    <property type="entry name" value="Cytochrome P450"/>
    <property type="match status" value="1"/>
</dbReference>
<dbReference type="InterPro" id="IPR050182">
    <property type="entry name" value="Cytochrome_P450_fam2"/>
</dbReference>
<feature type="binding site" description="axial binding residue" evidence="14">
    <location>
        <position position="435"/>
    </location>
    <ligand>
        <name>heme</name>
        <dbReference type="ChEBI" id="CHEBI:30413"/>
    </ligand>
    <ligandPart>
        <name>Fe</name>
        <dbReference type="ChEBI" id="CHEBI:18248"/>
    </ligandPart>
</feature>
<organism evidence="16 17">
    <name type="scientific">Oedothorax gibbosus</name>
    <dbReference type="NCBI Taxonomy" id="931172"/>
    <lineage>
        <taxon>Eukaryota</taxon>
        <taxon>Metazoa</taxon>
        <taxon>Ecdysozoa</taxon>
        <taxon>Arthropoda</taxon>
        <taxon>Chelicerata</taxon>
        <taxon>Arachnida</taxon>
        <taxon>Araneae</taxon>
        <taxon>Araneomorphae</taxon>
        <taxon>Entelegynae</taxon>
        <taxon>Araneoidea</taxon>
        <taxon>Linyphiidae</taxon>
        <taxon>Erigoninae</taxon>
        <taxon>Oedothorax</taxon>
    </lineage>
</organism>
<sequence length="489" mass="56889">MDTVSVLVAVFVIFLLVWFTKTKYASNIPGPMGLPIVGYLPFMTKKPYLKLAQLRHKYGPIYRIHLGSREIIILCDFNIIKDAFTRDEIMGRPPDMPFDLSEETIRTEAFLGMPWKEQKRFSLHRLRDLGFGKTRMEEHLKEEIEELLERMNTETSKSTVRISDLLAPSMSNNIASFLFGKRLKYNNPRRKKLDELFSTIGKLNSVLALKMFFPWMGPFIKFFNIGSPKTLEKALEGVKEYVMEEIEEHEKTLDPNNIRDFLDGYLLEIEKRSNEPNTTFKRDVLCDMARGFFGAGSETVRVSVDWLLLLCAAYPEVQKKIHQEIDTVLGTERFPSFQDRFDMPYTEACICEMWRWKPTIPLSFLRYTLKDTELSGYFLPKHTRIMAVPYAVDHDEKLWGKDHDVYKPERFLNPDGKKVVKPEYFVPFSIGKRSCPGKSLAETEVFVYVTAILQRFEFSLPFGKKADLEGFLGIGIQPKRQELCLKLRQ</sequence>
<keyword evidence="6 14" id="KW-0349">Heme</keyword>
<dbReference type="PANTHER" id="PTHR24300:SF375">
    <property type="entry name" value="CYTOCHROME P450 FAMILY"/>
    <property type="match status" value="1"/>
</dbReference>
<dbReference type="PRINTS" id="PR00463">
    <property type="entry name" value="EP450I"/>
</dbReference>
<keyword evidence="17" id="KW-1185">Reference proteome</keyword>
<evidence type="ECO:0000313" key="17">
    <source>
        <dbReference type="Proteomes" id="UP000827092"/>
    </source>
</evidence>
<dbReference type="InterPro" id="IPR017972">
    <property type="entry name" value="Cyt_P450_CS"/>
</dbReference>
<dbReference type="InterPro" id="IPR036396">
    <property type="entry name" value="Cyt_P450_sf"/>
</dbReference>
<evidence type="ECO:0000256" key="8">
    <source>
        <dbReference type="ARBA" id="ARBA00022824"/>
    </source>
</evidence>
<dbReference type="InterPro" id="IPR001128">
    <property type="entry name" value="Cyt_P450"/>
</dbReference>
<comment type="subcellular location">
    <subcellularLocation>
        <location evidence="4">Endoplasmic reticulum membrane</location>
        <topology evidence="4">Peripheral membrane protein</topology>
    </subcellularLocation>
    <subcellularLocation>
        <location evidence="3">Microsome membrane</location>
        <topology evidence="3">Peripheral membrane protein</topology>
    </subcellularLocation>
</comment>
<dbReference type="GO" id="GO:0020037">
    <property type="term" value="F:heme binding"/>
    <property type="evidence" value="ECO:0007669"/>
    <property type="project" value="InterPro"/>
</dbReference>
<dbReference type="Proteomes" id="UP000827092">
    <property type="component" value="Unassembled WGS sequence"/>
</dbReference>
<evidence type="ECO:0000256" key="6">
    <source>
        <dbReference type="ARBA" id="ARBA00022617"/>
    </source>
</evidence>
<dbReference type="SUPFAM" id="SSF48264">
    <property type="entry name" value="Cytochrome P450"/>
    <property type="match status" value="1"/>
</dbReference>
<evidence type="ECO:0000256" key="9">
    <source>
        <dbReference type="ARBA" id="ARBA00022848"/>
    </source>
</evidence>
<dbReference type="EMBL" id="JAFNEN010000074">
    <property type="protein sequence ID" value="KAG8196169.1"/>
    <property type="molecule type" value="Genomic_DNA"/>
</dbReference>
<reference evidence="16 17" key="1">
    <citation type="journal article" date="2022" name="Nat. Ecol. Evol.">
        <title>A masculinizing supergene underlies an exaggerated male reproductive morph in a spider.</title>
        <authorList>
            <person name="Hendrickx F."/>
            <person name="De Corte Z."/>
            <person name="Sonet G."/>
            <person name="Van Belleghem S.M."/>
            <person name="Kostlbacher S."/>
            <person name="Vangestel C."/>
        </authorList>
    </citation>
    <scope>NUCLEOTIDE SEQUENCE [LARGE SCALE GENOMIC DNA]</scope>
    <source>
        <strain evidence="16">W744_W776</strain>
    </source>
</reference>
<dbReference type="InterPro" id="IPR002401">
    <property type="entry name" value="Cyt_P450_E_grp-I"/>
</dbReference>
<dbReference type="PRINTS" id="PR00385">
    <property type="entry name" value="P450"/>
</dbReference>
<dbReference type="GO" id="GO:0006805">
    <property type="term" value="P:xenobiotic metabolic process"/>
    <property type="evidence" value="ECO:0007669"/>
    <property type="project" value="TreeGrafter"/>
</dbReference>
<name>A0AAV6VHK1_9ARAC</name>
<keyword evidence="12 15" id="KW-0503">Monooxygenase</keyword>
<keyword evidence="10 15" id="KW-0560">Oxidoreductase</keyword>
<evidence type="ECO:0000256" key="13">
    <source>
        <dbReference type="ARBA" id="ARBA00023136"/>
    </source>
</evidence>
<evidence type="ECO:0000256" key="4">
    <source>
        <dbReference type="ARBA" id="ARBA00004406"/>
    </source>
</evidence>
<evidence type="ECO:0000256" key="1">
    <source>
        <dbReference type="ARBA" id="ARBA00001971"/>
    </source>
</evidence>
<gene>
    <name evidence="16" type="ORF">JTE90_007899</name>
</gene>
<evidence type="ECO:0000256" key="14">
    <source>
        <dbReference type="PIRSR" id="PIRSR602401-1"/>
    </source>
</evidence>
<comment type="cofactor">
    <cofactor evidence="1 14">
        <name>heme</name>
        <dbReference type="ChEBI" id="CHEBI:30413"/>
    </cofactor>
</comment>
<dbReference type="PROSITE" id="PS00086">
    <property type="entry name" value="CYTOCHROME_P450"/>
    <property type="match status" value="1"/>
</dbReference>
<dbReference type="GO" id="GO:0005506">
    <property type="term" value="F:iron ion binding"/>
    <property type="evidence" value="ECO:0007669"/>
    <property type="project" value="InterPro"/>
</dbReference>
<evidence type="ECO:0000256" key="3">
    <source>
        <dbReference type="ARBA" id="ARBA00004174"/>
    </source>
</evidence>
<evidence type="ECO:0000256" key="10">
    <source>
        <dbReference type="ARBA" id="ARBA00023002"/>
    </source>
</evidence>
<keyword evidence="8" id="KW-0256">Endoplasmic reticulum</keyword>
<evidence type="ECO:0000256" key="5">
    <source>
        <dbReference type="ARBA" id="ARBA00010617"/>
    </source>
</evidence>
<keyword evidence="9" id="KW-0492">Microsome</keyword>
<evidence type="ECO:0000256" key="2">
    <source>
        <dbReference type="ARBA" id="ARBA00003690"/>
    </source>
</evidence>
<keyword evidence="7 14" id="KW-0479">Metal-binding</keyword>
<dbReference type="GO" id="GO:0016712">
    <property type="term" value="F:oxidoreductase activity, acting on paired donors, with incorporation or reduction of molecular oxygen, reduced flavin or flavoprotein as one donor, and incorporation of one atom of oxygen"/>
    <property type="evidence" value="ECO:0007669"/>
    <property type="project" value="TreeGrafter"/>
</dbReference>
<dbReference type="FunFam" id="1.10.630.10:FF:000238">
    <property type="entry name" value="Cytochrome P450 2A6"/>
    <property type="match status" value="1"/>
</dbReference>
<evidence type="ECO:0000256" key="7">
    <source>
        <dbReference type="ARBA" id="ARBA00022723"/>
    </source>
</evidence>
<protein>
    <recommendedName>
        <fullName evidence="18">Cytochrome P450</fullName>
    </recommendedName>
</protein>